<accession>A0ABR8R292</accession>
<evidence type="ECO:0000256" key="1">
    <source>
        <dbReference type="ARBA" id="ARBA00022475"/>
    </source>
</evidence>
<dbReference type="Gene3D" id="3.40.50.10610">
    <property type="entry name" value="ABC-type transport auxiliary lipoprotein component"/>
    <property type="match status" value="1"/>
</dbReference>
<sequence>MVFQRVCVALAALAVCGTGLPATAFAASGAVQAEAAARAGLKRRIAVGRFTNSTPYGRLLLSPGQADPVATQAGDMLVNALVASDHFFVFERSDLTALNAERVLSEADGQALSGVDALLLGSITQLGRRNEGKQGFLNSQRRHAVNATVEIRLVDVRTGRVFFTASGAGEATTETGEVAGFGSRAGYDSTLNDRAISAAIADAMTNIVNQLQQRAWFTDILRVSGPTVYVSGGPSQGLRAGDRFHVETPGETVISGQSGLPITLPGSRVAQIEITGFFGDSPETEGATARVIAGELPAEIAGLRVTEIRE</sequence>
<feature type="signal peptide" evidence="6">
    <location>
        <begin position="1"/>
        <end position="26"/>
    </location>
</feature>
<proteinExistence type="predicted"/>
<evidence type="ECO:0000256" key="4">
    <source>
        <dbReference type="ARBA" id="ARBA00023139"/>
    </source>
</evidence>
<evidence type="ECO:0000256" key="3">
    <source>
        <dbReference type="ARBA" id="ARBA00023136"/>
    </source>
</evidence>
<comment type="caution">
    <text evidence="7">The sequence shown here is derived from an EMBL/GenBank/DDBJ whole genome shotgun (WGS) entry which is preliminary data.</text>
</comment>
<organism evidence="7 8">
    <name type="scientific">Brevundimonas guildfordensis</name>
    <dbReference type="NCBI Taxonomy" id="2762241"/>
    <lineage>
        <taxon>Bacteria</taxon>
        <taxon>Pseudomonadati</taxon>
        <taxon>Pseudomonadota</taxon>
        <taxon>Alphaproteobacteria</taxon>
        <taxon>Caulobacterales</taxon>
        <taxon>Caulobacteraceae</taxon>
        <taxon>Brevundimonas</taxon>
    </lineage>
</organism>
<keyword evidence="8" id="KW-1185">Reference proteome</keyword>
<dbReference type="EMBL" id="JACSQU010000002">
    <property type="protein sequence ID" value="MBD7941819.1"/>
    <property type="molecule type" value="Genomic_DNA"/>
</dbReference>
<keyword evidence="1" id="KW-1003">Cell membrane</keyword>
<keyword evidence="4" id="KW-0564">Palmitate</keyword>
<dbReference type="Proteomes" id="UP000638918">
    <property type="component" value="Unassembled WGS sequence"/>
</dbReference>
<keyword evidence="2 6" id="KW-0732">Signal</keyword>
<dbReference type="InterPro" id="IPR005534">
    <property type="entry name" value="Curli_assmbl/transp-comp_CsgG"/>
</dbReference>
<evidence type="ECO:0000313" key="8">
    <source>
        <dbReference type="Proteomes" id="UP000638918"/>
    </source>
</evidence>
<evidence type="ECO:0000256" key="6">
    <source>
        <dbReference type="SAM" id="SignalP"/>
    </source>
</evidence>
<gene>
    <name evidence="7" type="ORF">H9656_10520</name>
</gene>
<protein>
    <submittedName>
        <fullName evidence="7">Curli production assembly protein CsgG</fullName>
    </submittedName>
</protein>
<evidence type="ECO:0000313" key="7">
    <source>
        <dbReference type="EMBL" id="MBD7941819.1"/>
    </source>
</evidence>
<reference evidence="7 8" key="1">
    <citation type="submission" date="2020-08" db="EMBL/GenBank/DDBJ databases">
        <title>A Genomic Blueprint of the Chicken Gut Microbiome.</title>
        <authorList>
            <person name="Gilroy R."/>
            <person name="Ravi A."/>
            <person name="Getino M."/>
            <person name="Pursley I."/>
            <person name="Horton D.L."/>
            <person name="Alikhan N.-F."/>
            <person name="Baker D."/>
            <person name="Gharbi K."/>
            <person name="Hall N."/>
            <person name="Watson M."/>
            <person name="Adriaenssens E.M."/>
            <person name="Foster-Nyarko E."/>
            <person name="Jarju S."/>
            <person name="Secka A."/>
            <person name="Antonio M."/>
            <person name="Oren A."/>
            <person name="Chaudhuri R."/>
            <person name="La Ragione R.M."/>
            <person name="Hildebrand F."/>
            <person name="Pallen M.J."/>
        </authorList>
    </citation>
    <scope>NUCLEOTIDE SEQUENCE [LARGE SCALE GENOMIC DNA]</scope>
    <source>
        <strain evidence="7 8">Sa3CVA3</strain>
    </source>
</reference>
<dbReference type="PANTHER" id="PTHR41164:SF1">
    <property type="entry name" value="CURLI PRODUCTION ASSEMBLY_TRANSPORT COMPONENT CSGG"/>
    <property type="match status" value="1"/>
</dbReference>
<keyword evidence="5" id="KW-0449">Lipoprotein</keyword>
<name>A0ABR8R292_9CAUL</name>
<evidence type="ECO:0000256" key="2">
    <source>
        <dbReference type="ARBA" id="ARBA00022729"/>
    </source>
</evidence>
<feature type="chain" id="PRO_5046029626" evidence="6">
    <location>
        <begin position="27"/>
        <end position="310"/>
    </location>
</feature>
<dbReference type="PANTHER" id="PTHR41164">
    <property type="entry name" value="CURLI PRODUCTION ASSEMBLY/TRANSPORT COMPONENT CSGG"/>
    <property type="match status" value="1"/>
</dbReference>
<evidence type="ECO:0000256" key="5">
    <source>
        <dbReference type="ARBA" id="ARBA00023288"/>
    </source>
</evidence>
<dbReference type="Pfam" id="PF03783">
    <property type="entry name" value="CsgG"/>
    <property type="match status" value="1"/>
</dbReference>
<keyword evidence="3" id="KW-0472">Membrane</keyword>